<dbReference type="Pfam" id="PF00082">
    <property type="entry name" value="Peptidase_S8"/>
    <property type="match status" value="1"/>
</dbReference>
<dbReference type="Gene3D" id="1.10.3130.20">
    <property type="entry name" value="Phycobilisome linker domain"/>
    <property type="match status" value="2"/>
</dbReference>
<dbReference type="Pfam" id="PF01483">
    <property type="entry name" value="P_proprotein"/>
    <property type="match status" value="1"/>
</dbReference>
<dbReference type="SUPFAM" id="SSF141072">
    <property type="entry name" value="CalX-like"/>
    <property type="match status" value="2"/>
</dbReference>
<keyword evidence="3" id="KW-0677">Repeat</keyword>
<feature type="domain" description="P/Homo B" evidence="8">
    <location>
        <begin position="372"/>
        <end position="505"/>
    </location>
</feature>
<reference evidence="9 10" key="1">
    <citation type="submission" date="2022-03" db="EMBL/GenBank/DDBJ databases">
        <title>Complete genome analysis of Roseomonas KG 17.1 : a prolific producer of plant growth promoters.</title>
        <authorList>
            <person name="Saadouli I."/>
            <person name="Najjari A."/>
            <person name="Mosbah A."/>
            <person name="Ouzari H.I."/>
        </authorList>
    </citation>
    <scope>NUCLEOTIDE SEQUENCE [LARGE SCALE GENOMIC DNA]</scope>
    <source>
        <strain evidence="9 10">KG17-1</strain>
    </source>
</reference>
<dbReference type="Gene3D" id="2.60.120.260">
    <property type="entry name" value="Galactose-binding domain-like"/>
    <property type="match status" value="1"/>
</dbReference>
<dbReference type="InterPro" id="IPR003644">
    <property type="entry name" value="Calx_beta"/>
</dbReference>
<evidence type="ECO:0000313" key="9">
    <source>
        <dbReference type="EMBL" id="MCI0754876.1"/>
    </source>
</evidence>
<dbReference type="InterPro" id="IPR000209">
    <property type="entry name" value="Peptidase_S8/S53_dom"/>
</dbReference>
<keyword evidence="6" id="KW-0106">Calcium</keyword>
<dbReference type="EMBL" id="JALBUU010000016">
    <property type="protein sequence ID" value="MCI0754876.1"/>
    <property type="molecule type" value="Genomic_DNA"/>
</dbReference>
<dbReference type="PROSITE" id="PS51829">
    <property type="entry name" value="P_HOMO_B"/>
    <property type="match status" value="1"/>
</dbReference>
<evidence type="ECO:0000256" key="2">
    <source>
        <dbReference type="ARBA" id="ARBA00022729"/>
    </source>
</evidence>
<dbReference type="InterPro" id="IPR002884">
    <property type="entry name" value="P_dom"/>
</dbReference>
<comment type="similarity">
    <text evidence="7">Belongs to the peptidase S8 family.</text>
</comment>
<dbReference type="InterPro" id="IPR011049">
    <property type="entry name" value="Serralysin-like_metalloprot_C"/>
</dbReference>
<dbReference type="SMART" id="SM00237">
    <property type="entry name" value="Calx_beta"/>
    <property type="match status" value="1"/>
</dbReference>
<keyword evidence="10" id="KW-1185">Reference proteome</keyword>
<keyword evidence="5" id="KW-0720">Serine protease</keyword>
<dbReference type="PROSITE" id="PS51892">
    <property type="entry name" value="SUBTILASE"/>
    <property type="match status" value="1"/>
</dbReference>
<evidence type="ECO:0000256" key="5">
    <source>
        <dbReference type="ARBA" id="ARBA00022825"/>
    </source>
</evidence>
<dbReference type="PANTHER" id="PTHR42884:SF14">
    <property type="entry name" value="NEUROENDOCRINE CONVERTASE 1"/>
    <property type="match status" value="1"/>
</dbReference>
<keyword evidence="4" id="KW-0378">Hydrolase</keyword>
<dbReference type="PRINTS" id="PR00313">
    <property type="entry name" value="CABNDNGRPT"/>
</dbReference>
<dbReference type="Proteomes" id="UP001201985">
    <property type="component" value="Unassembled WGS sequence"/>
</dbReference>
<evidence type="ECO:0000256" key="3">
    <source>
        <dbReference type="ARBA" id="ARBA00022737"/>
    </source>
</evidence>
<organism evidence="9 10">
    <name type="scientific">Teichococcus vastitatis</name>
    <dbReference type="NCBI Taxonomy" id="2307076"/>
    <lineage>
        <taxon>Bacteria</taxon>
        <taxon>Pseudomonadati</taxon>
        <taxon>Pseudomonadota</taxon>
        <taxon>Alphaproteobacteria</taxon>
        <taxon>Acetobacterales</taxon>
        <taxon>Roseomonadaceae</taxon>
        <taxon>Roseomonas</taxon>
    </lineage>
</organism>
<keyword evidence="2" id="KW-0732">Signal</keyword>
<dbReference type="InterPro" id="IPR036852">
    <property type="entry name" value="Peptidase_S8/S53_dom_sf"/>
</dbReference>
<dbReference type="Gene3D" id="2.150.10.10">
    <property type="entry name" value="Serralysin-like metalloprotease, C-terminal"/>
    <property type="match status" value="1"/>
</dbReference>
<dbReference type="InterPro" id="IPR001343">
    <property type="entry name" value="Hemolysn_Ca-bd"/>
</dbReference>
<name>A0ABS9W6G6_9PROT</name>
<evidence type="ECO:0000259" key="8">
    <source>
        <dbReference type="PROSITE" id="PS51829"/>
    </source>
</evidence>
<evidence type="ECO:0000313" key="10">
    <source>
        <dbReference type="Proteomes" id="UP001201985"/>
    </source>
</evidence>
<dbReference type="Gene3D" id="3.40.50.200">
    <property type="entry name" value="Peptidase S8/S53 domain"/>
    <property type="match status" value="1"/>
</dbReference>
<dbReference type="Pfam" id="PF13946">
    <property type="entry name" value="DUF4214"/>
    <property type="match status" value="2"/>
</dbReference>
<dbReference type="SUPFAM" id="SSF52743">
    <property type="entry name" value="Subtilisin-like"/>
    <property type="match status" value="1"/>
</dbReference>
<sequence>MPLPTDPKLAQQWHLKSGMGGSKAEQAWEDYTGAGVRIGIVEQGVDYTHSDLWPNYDSTLSWDYKDGDPDPLLTANSTFHGDKVAGIVAGAANGTGIVGVAHGSEFGLLRISHAGGNMLTAGGGATRTGAEAVGVAIREGATLYGQDVINNSWAFNSPYGDPFRAVNVKVLHEGIKAAATQGRGGLGTTVVFSAGNDGHKYDQTAFHSVVQSPYVITVAAVDQYGRVANFSTPGSAVLVAAGGVDILSSTGNGGFAPDSGTSFSAPGVTGVAALMYEANVGLGARDVQEILALSASLSAYDASSLRYAAVANGGTGWNGGGMVFSNDVGFGIADARAATRLAETRFAVGSEADRFHYGNAVTLATWSDLYGTVAATAASTIGGALTTADGGTAIGSVSFAADHMVQKVQVYMTFTTRPVGGSWGLELVSADGTTSTLVKAMQDYSGYGGTMTALSDNAWVFSTNAFWGENAQGGWTLRLTDAYGGDGQGIAVSSFQLSVVGEAQSASDRFTFTDDLATVVAQDASRTTVDGVAGGSDTLDFSAFSAAVRLDLNQAQQLAGATALTVAHVASLAHALGGDGDDTILGNGGDNVLWGGRGNDTISGGDGDDSIRGGEGSNTLDGGDGWDIAYYILDAIHYSMQWLSGGALQLTELSMGWTDTLINFEAIRLGSSYASPKLYTSETLWSSLAPTVSVSDMGSVAEGDAGTPAGSGFAVTLGHVYDRDVTVGYSVSQAGAEQVQSGTVTFAAGETAKSIQLDAAGDTLANGDRSFTVTLSDPAASLVAAASHTDEEGYVLTLDGSHPSAVTVSYSINGGLNAYGEPHQVLAGTASFMPGEIRKALNLFRWDYGFDAAPGVQLGTPSSITLGDAVAAGTILDDDVLPTLSIGDIETAEKSDQALFRVVLSRAYAAPVTVSYTLHGGSAEGGQDYAISAGEVVFGIGQTEAFIRVAVLDDDLVEGAETFTIRLHEAVHATLLRGEATATIVSGDGAPAPVDPVPVEPEPLPVVPAQPERPVPAPTSELAILGSVFGPDAGGVLAHRAGNHAYLGGNGHDVLDMGRAGRSGFTVTALSDGRTAIASESGADVLHSVEEVRFADGRMVFDTADPAAQVVRLYQAALGRGADQGGLNAWTAHIGQGHKLAELADGFIRSAEFTSRYGEGSATSDFVEALYTNALGRASDAAGKVHWINLLNSHAMTRAEVLAGFSESAENQANTAGLVKQGIWDLSENAAAVARLYDTALGRLPDMAGLDGWRQMLDSGTLTYKQLVEGFAASVEFDIRFGTSSTSDFVESLYVNGLGRESDAAGKAHWVNLLDSHTLSRADAMGGFSESAEHIALTAHFIMNEDPGYFGISFA</sequence>
<dbReference type="InterPro" id="IPR038255">
    <property type="entry name" value="PBS_linker_sf"/>
</dbReference>
<comment type="caution">
    <text evidence="9">The sequence shown here is derived from an EMBL/GenBank/DDBJ whole genome shotgun (WGS) entry which is preliminary data.</text>
</comment>
<evidence type="ECO:0000256" key="7">
    <source>
        <dbReference type="PROSITE-ProRule" id="PRU01240"/>
    </source>
</evidence>
<comment type="caution">
    <text evidence="7">Lacks conserved residue(s) required for the propagation of feature annotation.</text>
</comment>
<keyword evidence="1" id="KW-0645">Protease</keyword>
<gene>
    <name evidence="9" type="ORF">MON41_14160</name>
</gene>
<protein>
    <submittedName>
        <fullName evidence="9">DUF4214 domain-containing protein</fullName>
    </submittedName>
</protein>
<dbReference type="RefSeq" id="WP_241793162.1">
    <property type="nucleotide sequence ID" value="NZ_JALBUU010000016.1"/>
</dbReference>
<dbReference type="PANTHER" id="PTHR42884">
    <property type="entry name" value="PROPROTEIN CONVERTASE SUBTILISIN/KEXIN-RELATED"/>
    <property type="match status" value="1"/>
</dbReference>
<dbReference type="PROSITE" id="PS00138">
    <property type="entry name" value="SUBTILASE_SER"/>
    <property type="match status" value="1"/>
</dbReference>
<dbReference type="InterPro" id="IPR015500">
    <property type="entry name" value="Peptidase_S8_subtilisin-rel"/>
</dbReference>
<dbReference type="Pfam" id="PF03160">
    <property type="entry name" value="Calx-beta"/>
    <property type="match status" value="2"/>
</dbReference>
<dbReference type="InterPro" id="IPR025282">
    <property type="entry name" value="DUF4214"/>
</dbReference>
<dbReference type="Gene3D" id="2.60.40.2030">
    <property type="match status" value="2"/>
</dbReference>
<dbReference type="SUPFAM" id="SSF49785">
    <property type="entry name" value="Galactose-binding domain-like"/>
    <property type="match status" value="1"/>
</dbReference>
<dbReference type="SUPFAM" id="SSF51120">
    <property type="entry name" value="beta-Roll"/>
    <property type="match status" value="1"/>
</dbReference>
<dbReference type="PRINTS" id="PR00723">
    <property type="entry name" value="SUBTILISIN"/>
</dbReference>
<dbReference type="InterPro" id="IPR023828">
    <property type="entry name" value="Peptidase_S8_Ser-AS"/>
</dbReference>
<evidence type="ECO:0000256" key="6">
    <source>
        <dbReference type="ARBA" id="ARBA00022837"/>
    </source>
</evidence>
<dbReference type="InterPro" id="IPR038081">
    <property type="entry name" value="CalX-like_sf"/>
</dbReference>
<dbReference type="InterPro" id="IPR008979">
    <property type="entry name" value="Galactose-bd-like_sf"/>
</dbReference>
<dbReference type="Pfam" id="PF00353">
    <property type="entry name" value="HemolysinCabind"/>
    <property type="match status" value="1"/>
</dbReference>
<proteinExistence type="inferred from homology"/>
<evidence type="ECO:0000256" key="4">
    <source>
        <dbReference type="ARBA" id="ARBA00022801"/>
    </source>
</evidence>
<evidence type="ECO:0000256" key="1">
    <source>
        <dbReference type="ARBA" id="ARBA00022670"/>
    </source>
</evidence>
<accession>A0ABS9W6G6</accession>